<organism evidence="4 5">
    <name type="scientific">Agathobacter rectalis</name>
    <dbReference type="NCBI Taxonomy" id="39491"/>
    <lineage>
        <taxon>Bacteria</taxon>
        <taxon>Bacillati</taxon>
        <taxon>Bacillota</taxon>
        <taxon>Clostridia</taxon>
        <taxon>Lachnospirales</taxon>
        <taxon>Lachnospiraceae</taxon>
        <taxon>Agathobacter</taxon>
    </lineage>
</organism>
<gene>
    <name evidence="4" type="ORF">GKE07_15885</name>
</gene>
<dbReference type="Pfam" id="PF00535">
    <property type="entry name" value="Glycos_transf_2"/>
    <property type="match status" value="1"/>
</dbReference>
<evidence type="ECO:0000256" key="2">
    <source>
        <dbReference type="ARBA" id="ARBA00022679"/>
    </source>
</evidence>
<reference evidence="4 5" key="1">
    <citation type="journal article" date="2019" name="Nat. Med.">
        <title>A library of human gut bacterial isolates paired with longitudinal multiomics data enables mechanistic microbiome research.</title>
        <authorList>
            <person name="Poyet M."/>
            <person name="Groussin M."/>
            <person name="Gibbons S.M."/>
            <person name="Avila-Pacheco J."/>
            <person name="Jiang X."/>
            <person name="Kearney S.M."/>
            <person name="Perrotta A.R."/>
            <person name="Berdy B."/>
            <person name="Zhao S."/>
            <person name="Lieberman T.D."/>
            <person name="Swanson P.K."/>
            <person name="Smith M."/>
            <person name="Roesemann S."/>
            <person name="Alexander J.E."/>
            <person name="Rich S.A."/>
            <person name="Livny J."/>
            <person name="Vlamakis H."/>
            <person name="Clish C."/>
            <person name="Bullock K."/>
            <person name="Deik A."/>
            <person name="Scott J."/>
            <person name="Pierce K.A."/>
            <person name="Xavier R.J."/>
            <person name="Alm E.J."/>
        </authorList>
    </citation>
    <scope>NUCLEOTIDE SEQUENCE [LARGE SCALE GENOMIC DNA]</scope>
    <source>
        <strain evidence="4 5">BIOML-A11</strain>
    </source>
</reference>
<dbReference type="CDD" id="cd00761">
    <property type="entry name" value="Glyco_tranf_GTA_type"/>
    <property type="match status" value="1"/>
</dbReference>
<dbReference type="GO" id="GO:0016757">
    <property type="term" value="F:glycosyltransferase activity"/>
    <property type="evidence" value="ECO:0007669"/>
    <property type="project" value="UniProtKB-KW"/>
</dbReference>
<evidence type="ECO:0000256" key="1">
    <source>
        <dbReference type="ARBA" id="ARBA00022676"/>
    </source>
</evidence>
<dbReference type="EMBL" id="WKQP01000047">
    <property type="protein sequence ID" value="MSC61628.1"/>
    <property type="molecule type" value="Genomic_DNA"/>
</dbReference>
<dbReference type="InterPro" id="IPR029044">
    <property type="entry name" value="Nucleotide-diphossugar_trans"/>
</dbReference>
<dbReference type="PANTHER" id="PTHR22916">
    <property type="entry name" value="GLYCOSYLTRANSFERASE"/>
    <property type="match status" value="1"/>
</dbReference>
<keyword evidence="1" id="KW-0328">Glycosyltransferase</keyword>
<dbReference type="Proteomes" id="UP000479563">
    <property type="component" value="Unassembled WGS sequence"/>
</dbReference>
<evidence type="ECO:0000313" key="5">
    <source>
        <dbReference type="Proteomes" id="UP000479563"/>
    </source>
</evidence>
<proteinExistence type="predicted"/>
<accession>A0A6L5TD08</accession>
<protein>
    <submittedName>
        <fullName evidence="4">Glycosyltransferase</fullName>
    </submittedName>
</protein>
<feature type="domain" description="Glycosyltransferase 2-like" evidence="3">
    <location>
        <begin position="7"/>
        <end position="171"/>
    </location>
</feature>
<dbReference type="AlphaFoldDB" id="A0A6L5TD08"/>
<evidence type="ECO:0000313" key="4">
    <source>
        <dbReference type="EMBL" id="MSC61628.1"/>
    </source>
</evidence>
<name>A0A6L5TD08_9FIRM</name>
<comment type="caution">
    <text evidence="4">The sequence shown here is derived from an EMBL/GenBank/DDBJ whole genome shotgun (WGS) entry which is preliminary data.</text>
</comment>
<dbReference type="SUPFAM" id="SSF53448">
    <property type="entry name" value="Nucleotide-diphospho-sugar transferases"/>
    <property type="match status" value="1"/>
</dbReference>
<dbReference type="Gene3D" id="3.90.550.10">
    <property type="entry name" value="Spore Coat Polysaccharide Biosynthesis Protein SpsA, Chain A"/>
    <property type="match status" value="1"/>
</dbReference>
<sequence>MMNDLISVIVPVYNVQSYLKRCLQSIQKQTYQLLEIIIIDDGSTDESGKIADEFSQKESRAFVVHKENGGLSDARNVGIDYANGKYITFIDSDDYIEEDYIEYLYELIREYGVEMATSFYRMVSNEECVNTYKDNSDKGCIIAEEAIKRMLYRDGMTHIACGKMYLKEMFERKPTIDFYKYILDKQCLNCIPVYDNKYRFPRGLLNEDLALVYYLIIESGRIAYGTKKTYYYVSNPTSITKAKVRKQDFQVFILYKLVRDIILDYYPMLFDPVLEFQETIYVKLLKRLMMNKQDEFAVEINYIRKQLKKTCIKAIKSDIRCVTKIRVFIASSSKLLFVLLCKVENVLGAKS</sequence>
<dbReference type="InterPro" id="IPR001173">
    <property type="entry name" value="Glyco_trans_2-like"/>
</dbReference>
<evidence type="ECO:0000259" key="3">
    <source>
        <dbReference type="Pfam" id="PF00535"/>
    </source>
</evidence>
<keyword evidence="2 4" id="KW-0808">Transferase</keyword>
<dbReference type="PANTHER" id="PTHR22916:SF51">
    <property type="entry name" value="GLYCOSYLTRANSFERASE EPSH-RELATED"/>
    <property type="match status" value="1"/>
</dbReference>